<protein>
    <submittedName>
        <fullName evidence="7">L-methionine/branched-chain amino acid transporter</fullName>
    </submittedName>
</protein>
<dbReference type="EMBL" id="QFWT01000005">
    <property type="protein sequence ID" value="PWI33299.1"/>
    <property type="molecule type" value="Genomic_DNA"/>
</dbReference>
<dbReference type="Gene3D" id="1.20.1740.10">
    <property type="entry name" value="Amino acid/polyamine transporter I"/>
    <property type="match status" value="1"/>
</dbReference>
<evidence type="ECO:0000256" key="5">
    <source>
        <dbReference type="ARBA" id="ARBA00023136"/>
    </source>
</evidence>
<name>A0A2U3B918_9VIBR</name>
<organism evidence="7 8">
    <name type="scientific">Vibrio albus</name>
    <dbReference type="NCBI Taxonomy" id="2200953"/>
    <lineage>
        <taxon>Bacteria</taxon>
        <taxon>Pseudomonadati</taxon>
        <taxon>Pseudomonadota</taxon>
        <taxon>Gammaproteobacteria</taxon>
        <taxon>Vibrionales</taxon>
        <taxon>Vibrionaceae</taxon>
        <taxon>Vibrio</taxon>
    </lineage>
</organism>
<dbReference type="GO" id="GO:0022857">
    <property type="term" value="F:transmembrane transporter activity"/>
    <property type="evidence" value="ECO:0007669"/>
    <property type="project" value="InterPro"/>
</dbReference>
<keyword evidence="4 6" id="KW-1133">Transmembrane helix</keyword>
<keyword evidence="2" id="KW-1003">Cell membrane</keyword>
<evidence type="ECO:0000256" key="2">
    <source>
        <dbReference type="ARBA" id="ARBA00022475"/>
    </source>
</evidence>
<dbReference type="Proteomes" id="UP000245362">
    <property type="component" value="Unassembled WGS sequence"/>
</dbReference>
<dbReference type="RefSeq" id="WP_109319883.1">
    <property type="nucleotide sequence ID" value="NZ_QFWT01000005.1"/>
</dbReference>
<sequence>MNQLKKEITLIGGIGQLSTTLLGTGLFMIPAIAAGIAGNATLWAWLILFIAVVPIALTFAALGKRYPNAGGTSYFVRKAFNEKMERSVAWLFLSIIPVGIPAGVALTGSFGQQLLPEPFSSPLLAQTLTIFLLTAVNLIGSKSSSRIQVMIALGICTLVSFLWVFGEVGTEDTVMPPLSVDALPSIASALAVMFWCFVGIEAFAHMGEEFKNPQRDFPISIVLGCLFAGFIYWACTVVILKFHAYGTAEMDTASIPWLSEKLIGNKASLLISLLGYLACFASMNLYMQSLSRMTWSLAKQNREDSKLTKISSRGVPANATLTLAIVLVLSSVAGELLHLDLEHLVKLANGVFILIYLFAMLAAYRLLTGINKCLAAVALTITAIVFICLQWAALYSVAVFLLLRLVPKRHTALGKNLNH</sequence>
<gene>
    <name evidence="7" type="ORF">DI392_10610</name>
</gene>
<reference evidence="7 8" key="1">
    <citation type="submission" date="2018-05" db="EMBL/GenBank/DDBJ databases">
        <title>Vibrio limimaris sp. nov., isolated from marine sediment.</title>
        <authorList>
            <person name="Li C.-M."/>
        </authorList>
    </citation>
    <scope>NUCLEOTIDE SEQUENCE [LARGE SCALE GENOMIC DNA]</scope>
    <source>
        <strain evidence="7 8">E4404</strain>
    </source>
</reference>
<proteinExistence type="predicted"/>
<feature type="transmembrane region" description="Helical" evidence="6">
    <location>
        <begin position="374"/>
        <end position="403"/>
    </location>
</feature>
<feature type="transmembrane region" description="Helical" evidence="6">
    <location>
        <begin position="346"/>
        <end position="367"/>
    </location>
</feature>
<feature type="transmembrane region" description="Helical" evidence="6">
    <location>
        <begin position="123"/>
        <end position="140"/>
    </location>
</feature>
<feature type="transmembrane region" description="Helical" evidence="6">
    <location>
        <begin position="186"/>
        <end position="205"/>
    </location>
</feature>
<dbReference type="InterPro" id="IPR002293">
    <property type="entry name" value="AA/rel_permease1"/>
</dbReference>
<dbReference type="PIRSF" id="PIRSF006060">
    <property type="entry name" value="AA_transporter"/>
    <property type="match status" value="1"/>
</dbReference>
<feature type="transmembrane region" description="Helical" evidence="6">
    <location>
        <begin position="147"/>
        <end position="166"/>
    </location>
</feature>
<comment type="subcellular location">
    <subcellularLocation>
        <location evidence="1">Cell membrane</location>
        <topology evidence="1">Multi-pass membrane protein</topology>
    </subcellularLocation>
</comment>
<keyword evidence="5 6" id="KW-0472">Membrane</keyword>
<feature type="transmembrane region" description="Helical" evidence="6">
    <location>
        <begin position="315"/>
        <end position="334"/>
    </location>
</feature>
<dbReference type="OrthoDB" id="9117841at2"/>
<evidence type="ECO:0000256" key="4">
    <source>
        <dbReference type="ARBA" id="ARBA00022989"/>
    </source>
</evidence>
<dbReference type="GO" id="GO:0005886">
    <property type="term" value="C:plasma membrane"/>
    <property type="evidence" value="ECO:0007669"/>
    <property type="project" value="UniProtKB-SubCell"/>
</dbReference>
<evidence type="ECO:0000313" key="8">
    <source>
        <dbReference type="Proteomes" id="UP000245362"/>
    </source>
</evidence>
<dbReference type="InterPro" id="IPR050367">
    <property type="entry name" value="APC_superfamily"/>
</dbReference>
<feature type="transmembrane region" description="Helical" evidence="6">
    <location>
        <begin position="267"/>
        <end position="287"/>
    </location>
</feature>
<feature type="transmembrane region" description="Helical" evidence="6">
    <location>
        <begin position="88"/>
        <end position="111"/>
    </location>
</feature>
<evidence type="ECO:0000313" key="7">
    <source>
        <dbReference type="EMBL" id="PWI33299.1"/>
    </source>
</evidence>
<dbReference type="PANTHER" id="PTHR42770">
    <property type="entry name" value="AMINO ACID TRANSPORTER-RELATED"/>
    <property type="match status" value="1"/>
</dbReference>
<feature type="transmembrane region" description="Helical" evidence="6">
    <location>
        <begin position="12"/>
        <end position="36"/>
    </location>
</feature>
<dbReference type="Pfam" id="PF13520">
    <property type="entry name" value="AA_permease_2"/>
    <property type="match status" value="1"/>
</dbReference>
<feature type="transmembrane region" description="Helical" evidence="6">
    <location>
        <begin position="42"/>
        <end position="62"/>
    </location>
</feature>
<keyword evidence="3 6" id="KW-0812">Transmembrane</keyword>
<feature type="transmembrane region" description="Helical" evidence="6">
    <location>
        <begin position="217"/>
        <end position="240"/>
    </location>
</feature>
<dbReference type="PANTHER" id="PTHR42770:SF13">
    <property type="entry name" value="L-METHIONINE_BRANCHED-CHAIN AMINO ACID EXPORTER YJEH"/>
    <property type="match status" value="1"/>
</dbReference>
<dbReference type="NCBIfam" id="NF008245">
    <property type="entry name" value="PRK11021.1"/>
    <property type="match status" value="1"/>
</dbReference>
<comment type="caution">
    <text evidence="7">The sequence shown here is derived from an EMBL/GenBank/DDBJ whole genome shotgun (WGS) entry which is preliminary data.</text>
</comment>
<evidence type="ECO:0000256" key="3">
    <source>
        <dbReference type="ARBA" id="ARBA00022692"/>
    </source>
</evidence>
<dbReference type="AlphaFoldDB" id="A0A2U3B918"/>
<keyword evidence="8" id="KW-1185">Reference proteome</keyword>
<evidence type="ECO:0000256" key="6">
    <source>
        <dbReference type="SAM" id="Phobius"/>
    </source>
</evidence>
<accession>A0A2U3B918</accession>
<evidence type="ECO:0000256" key="1">
    <source>
        <dbReference type="ARBA" id="ARBA00004651"/>
    </source>
</evidence>